<dbReference type="OrthoDB" id="5355061at2"/>
<keyword evidence="3" id="KW-1185">Reference proteome</keyword>
<dbReference type="Pfam" id="PF00551">
    <property type="entry name" value="Formyl_trans_N"/>
    <property type="match status" value="1"/>
</dbReference>
<sequence length="291" mass="30900">MPTTRPRLALFTLEALPNARAVRGFVADHASDIAFVGVSNAERPSTGGLIGQVRRHLARSGPAILPYLAVNFGLPDLLRPLAPLTQGFTGSSDTSEATPLAPLCRRLGIPTATIDDVNGSAMAETLRACEPDLIVSFHFDQIFSGETLALARLGGLNVHPSLLPRHRGPVPTIHAVAEGKGAFGVSVHRLVPKIDAGSLLAQEAVTLPPDVTATRAAMQLHERGRILLDGVLGQIAEEGRVSDGIRLPLEPYCGFPDKKMLRAMRSQGRKLTDSRDLSEALTLSAKASPVD</sequence>
<dbReference type="InterPro" id="IPR036477">
    <property type="entry name" value="Formyl_transf_N_sf"/>
</dbReference>
<evidence type="ECO:0000313" key="2">
    <source>
        <dbReference type="EMBL" id="GEP12676.1"/>
    </source>
</evidence>
<dbReference type="AlphaFoldDB" id="A0A512JRT5"/>
<protein>
    <recommendedName>
        <fullName evidence="1">Formyl transferase N-terminal domain-containing protein</fullName>
    </recommendedName>
</protein>
<proteinExistence type="predicted"/>
<reference evidence="2 3" key="1">
    <citation type="submission" date="2019-07" db="EMBL/GenBank/DDBJ databases">
        <title>Whole genome shotgun sequence of Methylobacterium gnaphalii NBRC 107716.</title>
        <authorList>
            <person name="Hosoyama A."/>
            <person name="Uohara A."/>
            <person name="Ohji S."/>
            <person name="Ichikawa N."/>
        </authorList>
    </citation>
    <scope>NUCLEOTIDE SEQUENCE [LARGE SCALE GENOMIC DNA]</scope>
    <source>
        <strain evidence="2 3">NBRC 107716</strain>
    </source>
</reference>
<dbReference type="InterPro" id="IPR002376">
    <property type="entry name" value="Formyl_transf_N"/>
</dbReference>
<dbReference type="PANTHER" id="PTHR11138">
    <property type="entry name" value="METHIONYL-TRNA FORMYLTRANSFERASE"/>
    <property type="match status" value="1"/>
</dbReference>
<dbReference type="GO" id="GO:0004479">
    <property type="term" value="F:methionyl-tRNA formyltransferase activity"/>
    <property type="evidence" value="ECO:0007669"/>
    <property type="project" value="TreeGrafter"/>
</dbReference>
<dbReference type="Proteomes" id="UP000321750">
    <property type="component" value="Unassembled WGS sequence"/>
</dbReference>
<dbReference type="EMBL" id="BJZV01000058">
    <property type="protein sequence ID" value="GEP12676.1"/>
    <property type="molecule type" value="Genomic_DNA"/>
</dbReference>
<feature type="domain" description="Formyl transferase N-terminal" evidence="1">
    <location>
        <begin position="119"/>
        <end position="227"/>
    </location>
</feature>
<dbReference type="PANTHER" id="PTHR11138:SF5">
    <property type="entry name" value="METHIONYL-TRNA FORMYLTRANSFERASE, MITOCHONDRIAL"/>
    <property type="match status" value="1"/>
</dbReference>
<organism evidence="2 3">
    <name type="scientific">Methylobacterium gnaphalii</name>
    <dbReference type="NCBI Taxonomy" id="1010610"/>
    <lineage>
        <taxon>Bacteria</taxon>
        <taxon>Pseudomonadati</taxon>
        <taxon>Pseudomonadota</taxon>
        <taxon>Alphaproteobacteria</taxon>
        <taxon>Hyphomicrobiales</taxon>
        <taxon>Methylobacteriaceae</taxon>
        <taxon>Methylobacterium</taxon>
    </lineage>
</organism>
<evidence type="ECO:0000259" key="1">
    <source>
        <dbReference type="Pfam" id="PF00551"/>
    </source>
</evidence>
<comment type="caution">
    <text evidence="2">The sequence shown here is derived from an EMBL/GenBank/DDBJ whole genome shotgun (WGS) entry which is preliminary data.</text>
</comment>
<accession>A0A512JRT5</accession>
<gene>
    <name evidence="2" type="ORF">MGN01_45210</name>
</gene>
<dbReference type="RefSeq" id="WP_147049011.1">
    <property type="nucleotide sequence ID" value="NZ_BJZV01000058.1"/>
</dbReference>
<dbReference type="SUPFAM" id="SSF53328">
    <property type="entry name" value="Formyltransferase"/>
    <property type="match status" value="1"/>
</dbReference>
<name>A0A512JRT5_9HYPH</name>
<dbReference type="Gene3D" id="3.40.50.170">
    <property type="entry name" value="Formyl transferase, N-terminal domain"/>
    <property type="match status" value="1"/>
</dbReference>
<evidence type="ECO:0000313" key="3">
    <source>
        <dbReference type="Proteomes" id="UP000321750"/>
    </source>
</evidence>